<dbReference type="InterPro" id="IPR038729">
    <property type="entry name" value="Rad50/SbcC_AAA"/>
</dbReference>
<feature type="compositionally biased region" description="Basic and acidic residues" evidence="2">
    <location>
        <begin position="217"/>
        <end position="236"/>
    </location>
</feature>
<dbReference type="SUPFAM" id="SSF52540">
    <property type="entry name" value="P-loop containing nucleoside triphosphate hydrolases"/>
    <property type="match status" value="1"/>
</dbReference>
<evidence type="ECO:0000313" key="4">
    <source>
        <dbReference type="EMBL" id="KXB05781.1"/>
    </source>
</evidence>
<feature type="domain" description="Rad50/SbcC-type AAA" evidence="3">
    <location>
        <begin position="5"/>
        <end position="202"/>
    </location>
</feature>
<feature type="non-terminal residue" evidence="4">
    <location>
        <position position="266"/>
    </location>
</feature>
<dbReference type="PANTHER" id="PTHR32114">
    <property type="entry name" value="ABC TRANSPORTER ABCH.3"/>
    <property type="match status" value="1"/>
</dbReference>
<gene>
    <name evidence="4" type="ORF">AKJ49_00085</name>
</gene>
<organism evidence="4 5">
    <name type="scientific">candidate division MSBL1 archaeon SCGC-AAA382A03</name>
    <dbReference type="NCBI Taxonomy" id="1698278"/>
    <lineage>
        <taxon>Archaea</taxon>
        <taxon>Methanobacteriati</taxon>
        <taxon>Methanobacteriota</taxon>
        <taxon>candidate division MSBL1</taxon>
    </lineage>
</organism>
<evidence type="ECO:0000256" key="2">
    <source>
        <dbReference type="SAM" id="MobiDB-lite"/>
    </source>
</evidence>
<sequence>MITEVRLRNWKSHDETELELGAGTNVLVGIMGSGKSAVLDAVTYGLFGTVPAVKNRKITLDDLIKKRPVEEEKAEVELWFTTPDEEEYKVKRVLERGKGTTYAELRRRDGSLLNKPKSTEVTEDVTSLLQIDYDFFERMIYAEQNQLDQFLMLEPRKRRERVDEILKINKFENARKNATTLINRLKDRKKDRRKDLKELEEDEEIEELPSLKKELKETKKEKKEIKRNKKDIEPKIKKNKEKIKKFEKIKEKIEKLSRKIESIKGE</sequence>
<dbReference type="Gene3D" id="3.40.50.300">
    <property type="entry name" value="P-loop containing nucleotide triphosphate hydrolases"/>
    <property type="match status" value="1"/>
</dbReference>
<dbReference type="Proteomes" id="UP000070549">
    <property type="component" value="Unassembled WGS sequence"/>
</dbReference>
<dbReference type="GO" id="GO:0006302">
    <property type="term" value="P:double-strand break repair"/>
    <property type="evidence" value="ECO:0007669"/>
    <property type="project" value="InterPro"/>
</dbReference>
<accession>A0A133VH67</accession>
<evidence type="ECO:0000259" key="3">
    <source>
        <dbReference type="Pfam" id="PF13476"/>
    </source>
</evidence>
<feature type="region of interest" description="Disordered" evidence="2">
    <location>
        <begin position="217"/>
        <end position="237"/>
    </location>
</feature>
<dbReference type="GO" id="GO:0016887">
    <property type="term" value="F:ATP hydrolysis activity"/>
    <property type="evidence" value="ECO:0007669"/>
    <property type="project" value="InterPro"/>
</dbReference>
<name>A0A133VH67_9EURY</name>
<dbReference type="PANTHER" id="PTHR32114:SF2">
    <property type="entry name" value="ABC TRANSPORTER ABCH.3"/>
    <property type="match status" value="1"/>
</dbReference>
<dbReference type="InterPro" id="IPR027417">
    <property type="entry name" value="P-loop_NTPase"/>
</dbReference>
<reference evidence="4 5" key="1">
    <citation type="journal article" date="2016" name="Sci. Rep.">
        <title>Metabolic traits of an uncultured archaeal lineage -MSBL1- from brine pools of the Red Sea.</title>
        <authorList>
            <person name="Mwirichia R."/>
            <person name="Alam I."/>
            <person name="Rashid M."/>
            <person name="Vinu M."/>
            <person name="Ba-Alawi W."/>
            <person name="Anthony Kamau A."/>
            <person name="Kamanda Ngugi D."/>
            <person name="Goker M."/>
            <person name="Klenk H.P."/>
            <person name="Bajic V."/>
            <person name="Stingl U."/>
        </authorList>
    </citation>
    <scope>NUCLEOTIDE SEQUENCE [LARGE SCALE GENOMIC DNA]</scope>
    <source>
        <strain evidence="4">SCGC-AAA382A03</strain>
    </source>
</reference>
<protein>
    <recommendedName>
        <fullName evidence="3">Rad50/SbcC-type AAA domain-containing protein</fullName>
    </recommendedName>
</protein>
<proteinExistence type="predicted"/>
<dbReference type="EMBL" id="LHYC01000001">
    <property type="protein sequence ID" value="KXB05781.1"/>
    <property type="molecule type" value="Genomic_DNA"/>
</dbReference>
<keyword evidence="5" id="KW-1185">Reference proteome</keyword>
<comment type="caution">
    <text evidence="4">The sequence shown here is derived from an EMBL/GenBank/DDBJ whole genome shotgun (WGS) entry which is preliminary data.</text>
</comment>
<dbReference type="Pfam" id="PF13476">
    <property type="entry name" value="AAA_23"/>
    <property type="match status" value="1"/>
</dbReference>
<keyword evidence="1" id="KW-0175">Coiled coil</keyword>
<evidence type="ECO:0000313" key="5">
    <source>
        <dbReference type="Proteomes" id="UP000070549"/>
    </source>
</evidence>
<evidence type="ECO:0000256" key="1">
    <source>
        <dbReference type="ARBA" id="ARBA00023054"/>
    </source>
</evidence>
<dbReference type="AlphaFoldDB" id="A0A133VH67"/>